<name>A0A1I8B764_MELHA</name>
<comment type="subcellular location">
    <subcellularLocation>
        <location evidence="1">Cytoplasm</location>
    </subcellularLocation>
</comment>
<evidence type="ECO:0000256" key="6">
    <source>
        <dbReference type="SAM" id="MobiDB-lite"/>
    </source>
</evidence>
<feature type="domain" description="K Homology" evidence="7">
    <location>
        <begin position="47"/>
        <end position="125"/>
    </location>
</feature>
<dbReference type="InterPro" id="IPR004088">
    <property type="entry name" value="KH_dom_type_1"/>
</dbReference>
<dbReference type="PANTHER" id="PTHR10627:SF31">
    <property type="entry name" value="DODECA-SATELLITE-BINDING PROTEIN 1, ISOFORM A"/>
    <property type="match status" value="1"/>
</dbReference>
<feature type="domain" description="K Homology" evidence="7">
    <location>
        <begin position="272"/>
        <end position="340"/>
    </location>
</feature>
<dbReference type="PANTHER" id="PTHR10627">
    <property type="entry name" value="SCP160"/>
    <property type="match status" value="1"/>
</dbReference>
<dbReference type="Proteomes" id="UP000095281">
    <property type="component" value="Unplaced"/>
</dbReference>
<keyword evidence="8" id="KW-1185">Reference proteome</keyword>
<dbReference type="GO" id="GO:0003729">
    <property type="term" value="F:mRNA binding"/>
    <property type="evidence" value="ECO:0007669"/>
    <property type="project" value="TreeGrafter"/>
</dbReference>
<evidence type="ECO:0000313" key="9">
    <source>
        <dbReference type="WBParaSite" id="MhA1_Contig1562.frz3.gene4"/>
    </source>
</evidence>
<feature type="domain" description="K Homology" evidence="7">
    <location>
        <begin position="662"/>
        <end position="731"/>
    </location>
</feature>
<feature type="compositionally biased region" description="Low complexity" evidence="6">
    <location>
        <begin position="483"/>
        <end position="503"/>
    </location>
</feature>
<dbReference type="InterPro" id="IPR036612">
    <property type="entry name" value="KH_dom_type_1_sf"/>
</dbReference>
<feature type="region of interest" description="Disordered" evidence="6">
    <location>
        <begin position="478"/>
        <end position="507"/>
    </location>
</feature>
<feature type="region of interest" description="Disordered" evidence="6">
    <location>
        <begin position="813"/>
        <end position="879"/>
    </location>
</feature>
<dbReference type="InterPro" id="IPR057778">
    <property type="entry name" value="KH_Vigilin_N"/>
</dbReference>
<dbReference type="Pfam" id="PF00013">
    <property type="entry name" value="KH_1"/>
    <property type="match status" value="8"/>
</dbReference>
<dbReference type="SUPFAM" id="SSF54791">
    <property type="entry name" value="Eukaryotic type KH-domain (KH-domain type I)"/>
    <property type="match status" value="9"/>
</dbReference>
<feature type="domain" description="K Homology" evidence="7">
    <location>
        <begin position="341"/>
        <end position="405"/>
    </location>
</feature>
<keyword evidence="3" id="KW-0677">Repeat</keyword>
<dbReference type="SMART" id="SM00322">
    <property type="entry name" value="KH"/>
    <property type="match status" value="10"/>
</dbReference>
<feature type="domain" description="K Homology" evidence="7">
    <location>
        <begin position="126"/>
        <end position="194"/>
    </location>
</feature>
<feature type="domain" description="K Homology" evidence="7">
    <location>
        <begin position="410"/>
        <end position="478"/>
    </location>
</feature>
<feature type="domain" description="K Homology" evidence="7">
    <location>
        <begin position="198"/>
        <end position="267"/>
    </location>
</feature>
<evidence type="ECO:0000259" key="7">
    <source>
        <dbReference type="SMART" id="SM00322"/>
    </source>
</evidence>
<dbReference type="PROSITE" id="PS50084">
    <property type="entry name" value="KH_TYPE_1"/>
    <property type="match status" value="8"/>
</dbReference>
<dbReference type="WBParaSite" id="MhA1_Contig1562.frz3.gene4">
    <property type="protein sequence ID" value="MhA1_Contig1562.frz3.gene4"/>
    <property type="gene ID" value="MhA1_Contig1562.frz3.gene4"/>
</dbReference>
<dbReference type="CDD" id="cd02394">
    <property type="entry name" value="KH-I_Vigilin_rpt6"/>
    <property type="match status" value="1"/>
</dbReference>
<evidence type="ECO:0000313" key="8">
    <source>
        <dbReference type="Proteomes" id="UP000095281"/>
    </source>
</evidence>
<organism evidence="8 9">
    <name type="scientific">Meloidogyne hapla</name>
    <name type="common">Root-knot nematode worm</name>
    <dbReference type="NCBI Taxonomy" id="6305"/>
    <lineage>
        <taxon>Eukaryota</taxon>
        <taxon>Metazoa</taxon>
        <taxon>Ecdysozoa</taxon>
        <taxon>Nematoda</taxon>
        <taxon>Chromadorea</taxon>
        <taxon>Rhabditida</taxon>
        <taxon>Tylenchina</taxon>
        <taxon>Tylenchomorpha</taxon>
        <taxon>Tylenchoidea</taxon>
        <taxon>Meloidogynidae</taxon>
        <taxon>Meloidogyninae</taxon>
        <taxon>Meloidogyne</taxon>
    </lineage>
</organism>
<keyword evidence="4 5" id="KW-0694">RNA-binding</keyword>
<evidence type="ECO:0000256" key="1">
    <source>
        <dbReference type="ARBA" id="ARBA00004496"/>
    </source>
</evidence>
<evidence type="ECO:0000256" key="3">
    <source>
        <dbReference type="ARBA" id="ARBA00022737"/>
    </source>
</evidence>
<feature type="domain" description="K Homology" evidence="7">
    <location>
        <begin position="516"/>
        <end position="585"/>
    </location>
</feature>
<dbReference type="AlphaFoldDB" id="A0A1I8B764"/>
<proteinExistence type="predicted"/>
<dbReference type="CDD" id="cd22407">
    <property type="entry name" value="KH-I_Vigilin_rpt3"/>
    <property type="match status" value="1"/>
</dbReference>
<feature type="compositionally biased region" description="Low complexity" evidence="6">
    <location>
        <begin position="21"/>
        <end position="33"/>
    </location>
</feature>
<feature type="domain" description="K Homology" evidence="7">
    <location>
        <begin position="589"/>
        <end position="658"/>
    </location>
</feature>
<dbReference type="Gene3D" id="3.30.1370.10">
    <property type="entry name" value="K Homology domain, type 1"/>
    <property type="match status" value="10"/>
</dbReference>
<reference evidence="9" key="1">
    <citation type="submission" date="2016-11" db="UniProtKB">
        <authorList>
            <consortium name="WormBaseParasite"/>
        </authorList>
    </citation>
    <scope>IDENTIFICATION</scope>
</reference>
<dbReference type="CDD" id="cd22408">
    <property type="entry name" value="KH-I_Vigilin_rpt4"/>
    <property type="match status" value="1"/>
</dbReference>
<evidence type="ECO:0000256" key="5">
    <source>
        <dbReference type="PROSITE-ProRule" id="PRU00117"/>
    </source>
</evidence>
<keyword evidence="2" id="KW-0963">Cytoplasm</keyword>
<protein>
    <submittedName>
        <fullName evidence="9">Vigilin</fullName>
    </submittedName>
</protein>
<evidence type="ECO:0000256" key="4">
    <source>
        <dbReference type="ARBA" id="ARBA00022884"/>
    </source>
</evidence>
<accession>A0A1I8B764</accession>
<dbReference type="OMA" id="HIPSEAH"/>
<dbReference type="Pfam" id="PF24668">
    <property type="entry name" value="KH_Vigilin"/>
    <property type="match status" value="1"/>
</dbReference>
<evidence type="ECO:0000256" key="2">
    <source>
        <dbReference type="ARBA" id="ARBA00022490"/>
    </source>
</evidence>
<dbReference type="InterPro" id="IPR004087">
    <property type="entry name" value="KH_dom"/>
</dbReference>
<feature type="domain" description="K Homology" evidence="7">
    <location>
        <begin position="735"/>
        <end position="804"/>
    </location>
</feature>
<sequence length="879" mass="99032">MSVAEKKTLDYTVDFPKLPDAPSATSTSSSVPSGAWTGSAQPAIKSSVVTEAFKLSAEERASHGGIGRPFGGPASEEQQKCNQIAQKTGTKIELNEAKDQSITILITGKQKNVEDARTRLVRELQTQATVRLEIPKEYHSFIIGKQGSKLHQLEQKFLCRIHMPNREEKSDVIRIVGPNEFIVEAAKQIKSIGDEMAKQKTENLNIPRSFYPWIRGVNNEKLDDLIHRTGVKINIPPIQANNNETIIISGEREGVDAAVAEINHIYQEKKESVVSFEITVKKAQHRFIIGRKRTGLDEIFRETETIVEMPSEENDSNKIVLRGPKDKIGDAAGAVYQRASSIIAAEIPFQEWMRRHLIGPRGANLQNLVPHQENLRIDFEEGLIYLEGPPEEVLQAKQKLSTEITRLGNEFCSEVMHVAPSLHRHIIGKSGSVVNKLKEDFDVQISVPNESLKSDLIRLEGKKENVEKAREQIADLVEKQQKRQQPQQANNIQNNNIQNNNTQHGEKTKIGQTTDVEVREQIDVDPKYHRHFILRSAEVLREIQSQCGNCQISFPKQETGESTVTLRGFKENVEAAKKRILAIVEDLEAYTTIQLEVDPKHHRHFILRGAEVLRDIQSHCGNIQISFPKQETGESIVTLRGHKDHVEAARKRIVAIVEELDSLVQEQIEVDPKHHRHFILRSAKVLRDIQNKCGNIQISFPKQETGESTVTLRGHKDHVEAAKKRILAIVEELDSLIQEELDIDPKHHRHFISRGAKVLREIQSQCGNCQISFPKQDSGESVVTIRGQKEHVEAAKEKIFAIVEEQEFISEFVQRSQQHTRREPSPPPSKQDNQNVEITGAPWQIDSLEQFPTIGSGGGPPPTQKPVAPLGGQVWGQRR</sequence>
<feature type="region of interest" description="Disordered" evidence="6">
    <location>
        <begin position="14"/>
        <end position="41"/>
    </location>
</feature>